<dbReference type="AlphaFoldDB" id="A0A0E0B1L5"/>
<dbReference type="EnsemblPlants" id="OGLUM09G06770.1">
    <property type="protein sequence ID" value="OGLUM09G06770.1"/>
    <property type="gene ID" value="OGLUM09G06770"/>
</dbReference>
<evidence type="ECO:0000313" key="1">
    <source>
        <dbReference type="EnsemblPlants" id="OGLUM09G06770.1"/>
    </source>
</evidence>
<organism evidence="1">
    <name type="scientific">Oryza glumipatula</name>
    <dbReference type="NCBI Taxonomy" id="40148"/>
    <lineage>
        <taxon>Eukaryota</taxon>
        <taxon>Viridiplantae</taxon>
        <taxon>Streptophyta</taxon>
        <taxon>Embryophyta</taxon>
        <taxon>Tracheophyta</taxon>
        <taxon>Spermatophyta</taxon>
        <taxon>Magnoliopsida</taxon>
        <taxon>Liliopsida</taxon>
        <taxon>Poales</taxon>
        <taxon>Poaceae</taxon>
        <taxon>BOP clade</taxon>
        <taxon>Oryzoideae</taxon>
        <taxon>Oryzeae</taxon>
        <taxon>Oryzinae</taxon>
        <taxon>Oryza</taxon>
    </lineage>
</organism>
<sequence>MTVSVVVLSSSMFMVAMKRSSAKARMTSVVASSLRVYMPTVVTKNGLTLECADGGHEETVHHVLALQSDRDIGGDAELVITRR</sequence>
<evidence type="ECO:0000313" key="2">
    <source>
        <dbReference type="Proteomes" id="UP000026961"/>
    </source>
</evidence>
<name>A0A0E0B1L5_9ORYZ</name>
<dbReference type="Gramene" id="OGLUM09G06770.1">
    <property type="protein sequence ID" value="OGLUM09G06770.1"/>
    <property type="gene ID" value="OGLUM09G06770"/>
</dbReference>
<proteinExistence type="predicted"/>
<reference evidence="1" key="1">
    <citation type="submission" date="2015-04" db="UniProtKB">
        <authorList>
            <consortium name="EnsemblPlants"/>
        </authorList>
    </citation>
    <scope>IDENTIFICATION</scope>
</reference>
<reference evidence="1" key="2">
    <citation type="submission" date="2018-05" db="EMBL/GenBank/DDBJ databases">
        <title>OgluRS3 (Oryza glumaepatula Reference Sequence Version 3).</title>
        <authorList>
            <person name="Zhang J."/>
            <person name="Kudrna D."/>
            <person name="Lee S."/>
            <person name="Talag J."/>
            <person name="Welchert J."/>
            <person name="Wing R.A."/>
        </authorList>
    </citation>
    <scope>NUCLEOTIDE SEQUENCE [LARGE SCALE GENOMIC DNA]</scope>
</reference>
<dbReference type="Proteomes" id="UP000026961">
    <property type="component" value="Chromosome 9"/>
</dbReference>
<dbReference type="HOGENOM" id="CLU_2546323_0_0_1"/>
<accession>A0A0E0B1L5</accession>
<keyword evidence="2" id="KW-1185">Reference proteome</keyword>
<protein>
    <submittedName>
        <fullName evidence="1">Uncharacterized protein</fullName>
    </submittedName>
</protein>